<comment type="caution">
    <text evidence="2">The sequence shown here is derived from an EMBL/GenBank/DDBJ whole genome shotgun (WGS) entry which is preliminary data.</text>
</comment>
<dbReference type="GO" id="GO:0005829">
    <property type="term" value="C:cytosol"/>
    <property type="evidence" value="ECO:0007669"/>
    <property type="project" value="TreeGrafter"/>
</dbReference>
<accession>A0A0R2KXG3</accession>
<evidence type="ECO:0000313" key="2">
    <source>
        <dbReference type="EMBL" id="KRN94162.1"/>
    </source>
</evidence>
<protein>
    <recommendedName>
        <fullName evidence="1">UPF0246 protein IV81_GL001576</fullName>
    </recommendedName>
</protein>
<dbReference type="PATRIC" id="fig|331679.3.peg.1612"/>
<dbReference type="InterPro" id="IPR005583">
    <property type="entry name" value="YaaA"/>
</dbReference>
<sequence>MKIIIAPAKKMKVDSDSFEVRGAPVYLSQTEKILSVLKEMSYEELKKLWKSSDRLTKQNYDVLQNINLRRNLTPAVMAYTGIQYQYMAPDLMTTDQLKYLQKNLRILSGFYGILKPFDGIVPYRLGMQAKLQIEGQFNLYNFWNRRLYDDLYNDNHDVINLASKEYEKAIRPYLDKKDQLITCVFGEMIDGKVKQKATQAKMARGEMVNYISQIKLSEVNQLKGFNRLGYQYQERMSDTSTMVFTKESELIN</sequence>
<dbReference type="Pfam" id="PF03883">
    <property type="entry name" value="H2O2_YaaD"/>
    <property type="match status" value="1"/>
</dbReference>
<dbReference type="NCBIfam" id="NF002543">
    <property type="entry name" value="PRK02101.1-4"/>
    <property type="match status" value="1"/>
</dbReference>
<proteinExistence type="inferred from homology"/>
<dbReference type="PANTHER" id="PTHR30283">
    <property type="entry name" value="PEROXIDE STRESS RESPONSE PROTEIN YAAA"/>
    <property type="match status" value="1"/>
</dbReference>
<dbReference type="AlphaFoldDB" id="A0A0R2KXG3"/>
<keyword evidence="3" id="KW-1185">Reference proteome</keyword>
<name>A0A0R2KXG3_9LACO</name>
<reference evidence="2 3" key="1">
    <citation type="journal article" date="2015" name="Genome Announc.">
        <title>Expanding the biotechnology potential of lactobacilli through comparative genomics of 213 strains and associated genera.</title>
        <authorList>
            <person name="Sun Z."/>
            <person name="Harris H.M."/>
            <person name="McCann A."/>
            <person name="Guo C."/>
            <person name="Argimon S."/>
            <person name="Zhang W."/>
            <person name="Yang X."/>
            <person name="Jeffery I.B."/>
            <person name="Cooney J.C."/>
            <person name="Kagawa T.F."/>
            <person name="Liu W."/>
            <person name="Song Y."/>
            <person name="Salvetti E."/>
            <person name="Wrobel A."/>
            <person name="Rasinkangas P."/>
            <person name="Parkhill J."/>
            <person name="Rea M.C."/>
            <person name="O'Sullivan O."/>
            <person name="Ritari J."/>
            <person name="Douillard F.P."/>
            <person name="Paul Ross R."/>
            <person name="Yang R."/>
            <person name="Briner A.E."/>
            <person name="Felis G.E."/>
            <person name="de Vos W.M."/>
            <person name="Barrangou R."/>
            <person name="Klaenhammer T.R."/>
            <person name="Caufield P.W."/>
            <person name="Cui Y."/>
            <person name="Zhang H."/>
            <person name="O'Toole P.W."/>
        </authorList>
    </citation>
    <scope>NUCLEOTIDE SEQUENCE [LARGE SCALE GENOMIC DNA]</scope>
    <source>
        <strain evidence="2 3">DSM 18001</strain>
    </source>
</reference>
<dbReference type="EMBL" id="JQBX01000007">
    <property type="protein sequence ID" value="KRN94162.1"/>
    <property type="molecule type" value="Genomic_DNA"/>
</dbReference>
<evidence type="ECO:0000313" key="3">
    <source>
        <dbReference type="Proteomes" id="UP000051859"/>
    </source>
</evidence>
<dbReference type="HAMAP" id="MF_00652">
    <property type="entry name" value="UPF0246"/>
    <property type="match status" value="1"/>
</dbReference>
<dbReference type="PANTHER" id="PTHR30283:SF4">
    <property type="entry name" value="PEROXIDE STRESS RESISTANCE PROTEIN YAAA"/>
    <property type="match status" value="1"/>
</dbReference>
<dbReference type="Proteomes" id="UP000051859">
    <property type="component" value="Unassembled WGS sequence"/>
</dbReference>
<dbReference type="STRING" id="331679.IV81_GL001576"/>
<dbReference type="RefSeq" id="WP_083484678.1">
    <property type="nucleotide sequence ID" value="NZ_JQBX01000007.1"/>
</dbReference>
<dbReference type="GO" id="GO:0033194">
    <property type="term" value="P:response to hydroperoxide"/>
    <property type="evidence" value="ECO:0007669"/>
    <property type="project" value="TreeGrafter"/>
</dbReference>
<organism evidence="2 3">
    <name type="scientific">Pediococcus stilesii</name>
    <dbReference type="NCBI Taxonomy" id="331679"/>
    <lineage>
        <taxon>Bacteria</taxon>
        <taxon>Bacillati</taxon>
        <taxon>Bacillota</taxon>
        <taxon>Bacilli</taxon>
        <taxon>Lactobacillales</taxon>
        <taxon>Lactobacillaceae</taxon>
        <taxon>Pediococcus</taxon>
    </lineage>
</organism>
<comment type="similarity">
    <text evidence="1">Belongs to the UPF0246 family.</text>
</comment>
<gene>
    <name evidence="2" type="ORF">IV81_GL001576</name>
</gene>
<evidence type="ECO:0000256" key="1">
    <source>
        <dbReference type="HAMAP-Rule" id="MF_00652"/>
    </source>
</evidence>